<organism evidence="1 2">
    <name type="scientific">Ogataea philodendri</name>
    <dbReference type="NCBI Taxonomy" id="1378263"/>
    <lineage>
        <taxon>Eukaryota</taxon>
        <taxon>Fungi</taxon>
        <taxon>Dikarya</taxon>
        <taxon>Ascomycota</taxon>
        <taxon>Saccharomycotina</taxon>
        <taxon>Pichiomycetes</taxon>
        <taxon>Pichiales</taxon>
        <taxon>Pichiaceae</taxon>
        <taxon>Ogataea</taxon>
    </lineage>
</organism>
<dbReference type="GeneID" id="70233896"/>
<dbReference type="EMBL" id="JAEUBE010000158">
    <property type="protein sequence ID" value="KAH3668175.1"/>
    <property type="molecule type" value="Genomic_DNA"/>
</dbReference>
<evidence type="ECO:0000313" key="2">
    <source>
        <dbReference type="Proteomes" id="UP000769157"/>
    </source>
</evidence>
<name>A0A9P8PAG6_9ASCO</name>
<reference evidence="1" key="1">
    <citation type="journal article" date="2021" name="Open Biol.">
        <title>Shared evolutionary footprints suggest mitochondrial oxidative damage underlies multiple complex I losses in fungi.</title>
        <authorList>
            <person name="Schikora-Tamarit M.A."/>
            <person name="Marcet-Houben M."/>
            <person name="Nosek J."/>
            <person name="Gabaldon T."/>
        </authorList>
    </citation>
    <scope>NUCLEOTIDE SEQUENCE</scope>
    <source>
        <strain evidence="1">CBS6075</strain>
    </source>
</reference>
<protein>
    <submittedName>
        <fullName evidence="1">Uncharacterized protein</fullName>
    </submittedName>
</protein>
<evidence type="ECO:0000313" key="1">
    <source>
        <dbReference type="EMBL" id="KAH3668175.1"/>
    </source>
</evidence>
<comment type="caution">
    <text evidence="1">The sequence shown here is derived from an EMBL/GenBank/DDBJ whole genome shotgun (WGS) entry which is preliminary data.</text>
</comment>
<reference evidence="1" key="2">
    <citation type="submission" date="2021-01" db="EMBL/GenBank/DDBJ databases">
        <authorList>
            <person name="Schikora-Tamarit M.A."/>
        </authorList>
    </citation>
    <scope>NUCLEOTIDE SEQUENCE</scope>
    <source>
        <strain evidence="1">CBS6075</strain>
    </source>
</reference>
<proteinExistence type="predicted"/>
<dbReference type="Proteomes" id="UP000769157">
    <property type="component" value="Unassembled WGS sequence"/>
</dbReference>
<keyword evidence="2" id="KW-1185">Reference proteome</keyword>
<dbReference type="AlphaFoldDB" id="A0A9P8PAG6"/>
<dbReference type="RefSeq" id="XP_046062589.1">
    <property type="nucleotide sequence ID" value="XM_046202744.1"/>
</dbReference>
<gene>
    <name evidence="1" type="ORF">OGAPHI_001929</name>
</gene>
<accession>A0A9P8PAG6</accession>
<sequence>MAEQSKRFQCQLQHRGFLEWLFRLLSVSKVETELRSVKQPIVDGVVNRWNNLIDGNSVVGQSQDTVKLTKSESKTWLAGCLGEVLFWNDKVSDSQSVLGNVTLKRSGTVVDTK</sequence>